<organism evidence="2 3">
    <name type="scientific">Trypanosoma conorhini</name>
    <dbReference type="NCBI Taxonomy" id="83891"/>
    <lineage>
        <taxon>Eukaryota</taxon>
        <taxon>Discoba</taxon>
        <taxon>Euglenozoa</taxon>
        <taxon>Kinetoplastea</taxon>
        <taxon>Metakinetoplastina</taxon>
        <taxon>Trypanosomatida</taxon>
        <taxon>Trypanosomatidae</taxon>
        <taxon>Trypanosoma</taxon>
    </lineage>
</organism>
<evidence type="ECO:0000313" key="2">
    <source>
        <dbReference type="EMBL" id="RNF18946.1"/>
    </source>
</evidence>
<feature type="region of interest" description="Disordered" evidence="1">
    <location>
        <begin position="355"/>
        <end position="380"/>
    </location>
</feature>
<accession>A0A422PMK1</accession>
<evidence type="ECO:0000313" key="3">
    <source>
        <dbReference type="Proteomes" id="UP000284403"/>
    </source>
</evidence>
<feature type="compositionally biased region" description="Polar residues" evidence="1">
    <location>
        <begin position="403"/>
        <end position="414"/>
    </location>
</feature>
<feature type="region of interest" description="Disordered" evidence="1">
    <location>
        <begin position="246"/>
        <end position="282"/>
    </location>
</feature>
<dbReference type="AlphaFoldDB" id="A0A422PMK1"/>
<keyword evidence="2" id="KW-0808">Transferase</keyword>
<keyword evidence="3" id="KW-1185">Reference proteome</keyword>
<comment type="caution">
    <text evidence="2">The sequence shown here is derived from an EMBL/GenBank/DDBJ whole genome shotgun (WGS) entry which is preliminary data.</text>
</comment>
<gene>
    <name evidence="2" type="ORF">Tco025E_04275</name>
</gene>
<proteinExistence type="predicted"/>
<dbReference type="Proteomes" id="UP000284403">
    <property type="component" value="Unassembled WGS sequence"/>
</dbReference>
<sequence length="556" mass="60168">MRKNPYLAHYFGAALDSSCEEEVVNASTNFVFFPGPKHMTQRVFRPSRGPEPSKEPRTPVRTPPSNLTAGIRMPTAVARDGFPSSPPEWTNRLPPLSPSASLRSTPVEVYTGGRNLLHSDIAATPSESTMKVCISQPLPPSNVAVRAEAPGWDPIIRQSHSALAQAKQLLDVNTQASDAATPILNGVLSTVTSGERQREREEVPHVSPTKTPCEGELTLPGPTSSCTLLSSAERHTLDVNVPLQSPKVSTSAEASPQAPVVNASPREEGEDIVPSPMSSSLPTNWVSSRPDLSALQQSVAPAPLQTRCLVLMPNPDAAACALKRWSRRPPFVSPTPNRESAVSIRPTVHEREPFVVSAERPHSRAQGRKKKSASRERNRGDGLISVSSVYGILERLADVVRPQSDSNHVDSNGATGRLAASTEPRQSLNASIENRQSGGTHRKDRLTREPNVEPKALMANAPRIEGDDFFANDQREALNSVVPTSQLQPVGVTLQRSLPMQRRASSARRPSFSRAPRTPSYALPTESWLCKGAELDEGHVDSSCILEGNKTKGPLR</sequence>
<dbReference type="GO" id="GO:0016740">
    <property type="term" value="F:transferase activity"/>
    <property type="evidence" value="ECO:0007669"/>
    <property type="project" value="UniProtKB-KW"/>
</dbReference>
<dbReference type="EMBL" id="MKKU01000219">
    <property type="protein sequence ID" value="RNF18946.1"/>
    <property type="molecule type" value="Genomic_DNA"/>
</dbReference>
<dbReference type="OrthoDB" id="247517at2759"/>
<feature type="region of interest" description="Disordered" evidence="1">
    <location>
        <begin position="403"/>
        <end position="452"/>
    </location>
</feature>
<evidence type="ECO:0000256" key="1">
    <source>
        <dbReference type="SAM" id="MobiDB-lite"/>
    </source>
</evidence>
<feature type="region of interest" description="Disordered" evidence="1">
    <location>
        <begin position="193"/>
        <end position="213"/>
    </location>
</feature>
<feature type="compositionally biased region" description="Low complexity" evidence="1">
    <location>
        <begin position="502"/>
        <end position="520"/>
    </location>
</feature>
<feature type="compositionally biased region" description="Basic and acidic residues" evidence="1">
    <location>
        <begin position="195"/>
        <end position="204"/>
    </location>
</feature>
<feature type="compositionally biased region" description="Basic residues" evidence="1">
    <location>
        <begin position="363"/>
        <end position="372"/>
    </location>
</feature>
<reference evidence="2 3" key="1">
    <citation type="journal article" date="2018" name="BMC Genomics">
        <title>Genomic comparison of Trypanosoma conorhini and Trypanosoma rangeli to Trypanosoma cruzi strains of high and low virulence.</title>
        <authorList>
            <person name="Bradwell K.R."/>
            <person name="Koparde V.N."/>
            <person name="Matveyev A.V."/>
            <person name="Serrano M.G."/>
            <person name="Alves J.M."/>
            <person name="Parikh H."/>
            <person name="Huang B."/>
            <person name="Lee V."/>
            <person name="Espinosa-Alvarez O."/>
            <person name="Ortiz P.A."/>
            <person name="Costa-Martins A.G."/>
            <person name="Teixeira M.M."/>
            <person name="Buck G.A."/>
        </authorList>
    </citation>
    <scope>NUCLEOTIDE SEQUENCE [LARGE SCALE GENOMIC DNA]</scope>
    <source>
        <strain evidence="2 3">025E</strain>
    </source>
</reference>
<dbReference type="RefSeq" id="XP_029228654.1">
    <property type="nucleotide sequence ID" value="XM_029371187.1"/>
</dbReference>
<protein>
    <submittedName>
        <fullName evidence="2">Putative UDP-Gal or UDP-GlcNAc-dependent glycosyltransferase</fullName>
    </submittedName>
</protein>
<feature type="region of interest" description="Disordered" evidence="1">
    <location>
        <begin position="500"/>
        <end position="525"/>
    </location>
</feature>
<feature type="region of interest" description="Disordered" evidence="1">
    <location>
        <begin position="41"/>
        <end position="104"/>
    </location>
</feature>
<dbReference type="GeneID" id="40317886"/>
<feature type="compositionally biased region" description="Polar residues" evidence="1">
    <location>
        <begin position="423"/>
        <end position="439"/>
    </location>
</feature>
<name>A0A422PMK1_9TRYP</name>